<dbReference type="Pfam" id="PF00144">
    <property type="entry name" value="Beta-lactamase"/>
    <property type="match status" value="1"/>
</dbReference>
<dbReference type="EMBL" id="JBHPBY010000042">
    <property type="protein sequence ID" value="MFC1849505.1"/>
    <property type="molecule type" value="Genomic_DNA"/>
</dbReference>
<keyword evidence="2" id="KW-0378">Hydrolase</keyword>
<dbReference type="InterPro" id="IPR050789">
    <property type="entry name" value="Diverse_Enzym_Activities"/>
</dbReference>
<dbReference type="InterPro" id="IPR001466">
    <property type="entry name" value="Beta-lactam-related"/>
</dbReference>
<evidence type="ECO:0000259" key="1">
    <source>
        <dbReference type="Pfam" id="PF00144"/>
    </source>
</evidence>
<organism evidence="2 3">
    <name type="scientific">candidate division CSSED10-310 bacterium</name>
    <dbReference type="NCBI Taxonomy" id="2855610"/>
    <lineage>
        <taxon>Bacteria</taxon>
        <taxon>Bacteria division CSSED10-310</taxon>
    </lineage>
</organism>
<keyword evidence="3" id="KW-1185">Reference proteome</keyword>
<feature type="domain" description="Beta-lactamase-related" evidence="1">
    <location>
        <begin position="37"/>
        <end position="269"/>
    </location>
</feature>
<dbReference type="EC" id="3.-.-.-" evidence="2"/>
<evidence type="ECO:0000313" key="3">
    <source>
        <dbReference type="Proteomes" id="UP001594351"/>
    </source>
</evidence>
<accession>A0ABV6YTH8</accession>
<evidence type="ECO:0000313" key="2">
    <source>
        <dbReference type="EMBL" id="MFC1849505.1"/>
    </source>
</evidence>
<reference evidence="2 3" key="1">
    <citation type="submission" date="2024-09" db="EMBL/GenBank/DDBJ databases">
        <title>Laminarin stimulates single cell rates of sulfate reduction while oxygen inhibits transcriptomic activity in coastal marine sediment.</title>
        <authorList>
            <person name="Lindsay M."/>
            <person name="Orcutt B."/>
            <person name="Emerson D."/>
            <person name="Stepanauskas R."/>
            <person name="D'Angelo T."/>
        </authorList>
    </citation>
    <scope>NUCLEOTIDE SEQUENCE [LARGE SCALE GENOMIC DNA]</scope>
    <source>
        <strain evidence="2">SAG AM-311-K15</strain>
    </source>
</reference>
<protein>
    <submittedName>
        <fullName evidence="2">Serine hydrolase domain-containing protein</fullName>
        <ecNumber evidence="2">3.-.-.-</ecNumber>
    </submittedName>
</protein>
<dbReference type="PANTHER" id="PTHR43283">
    <property type="entry name" value="BETA-LACTAMASE-RELATED"/>
    <property type="match status" value="1"/>
</dbReference>
<dbReference type="Proteomes" id="UP001594351">
    <property type="component" value="Unassembled WGS sequence"/>
</dbReference>
<sequence length="284" mass="32473">MGTHFTGNLIRLIFVFLIENVLPAVRLDSLHIHEGVAYGRRITVEQLLSHTSGIADYMEDPRFIPDVLEHPQTTYNSVKILEKYYQYQTNEKATCIPGEDYNYSDVNYVLLAMIIEQVTHSTLQMQLKTRLFDRLGMENSYLEYYEKPRGDEPLSHAFFGPYDLIDEVNTSFDWGGGGIVSTCPELNIFFRALLQGQLFRQESTLKLMLAQADRGLGGTDYDYGYGIMKRSLQGLTFYGHGGAYDCDVFNCPEQRISICLSLNQMNTHGLRDKFLLQALEIIID</sequence>
<dbReference type="Gene3D" id="3.40.710.10">
    <property type="entry name" value="DD-peptidase/beta-lactamase superfamily"/>
    <property type="match status" value="1"/>
</dbReference>
<comment type="caution">
    <text evidence="2">The sequence shown here is derived from an EMBL/GenBank/DDBJ whole genome shotgun (WGS) entry which is preliminary data.</text>
</comment>
<gene>
    <name evidence="2" type="ORF">ACFL27_04770</name>
</gene>
<dbReference type="InterPro" id="IPR012338">
    <property type="entry name" value="Beta-lactam/transpept-like"/>
</dbReference>
<dbReference type="GO" id="GO:0016787">
    <property type="term" value="F:hydrolase activity"/>
    <property type="evidence" value="ECO:0007669"/>
    <property type="project" value="UniProtKB-KW"/>
</dbReference>
<name>A0ABV6YTH8_UNCC1</name>
<dbReference type="SUPFAM" id="SSF56601">
    <property type="entry name" value="beta-lactamase/transpeptidase-like"/>
    <property type="match status" value="1"/>
</dbReference>
<proteinExistence type="predicted"/>